<sequence length="395" mass="41256">MSSVNCKQTWSVVGMTCQSCVKSIEGVLSDLSGLISITVSLEANQATAHYNPHVLSAEQITEAIEDCGFDAAVLPGTLQHRSTMGVRGMTCQSCVRSIEDVLGGTNGVKSVSVSLDAESAVVEWDPLVLSQAQVAQVIEDCGFDVAFTPAGDVLEKKKGDEAFVVVGIEGMTCQSCVKSVTMALEDAPGVGRAEVELTPRGLARVWFDPQVTTKDAVAIAIEDAGFDASLEPAASAEPEMAVFDGDNSKVAEQKVPLLTLHDSPLGSSITSGSTRTFAADSVPARKEAYSFSSAKSGETLLDGQANDGTTALQLEVHGMTCSSCVALIERALGKRQGVTGISVSLLAQRATVHFDPAVVSESSIVGWITELGFDAKVLDAEARVAKASLNVYGMT</sequence>
<name>A0ACC1I590_9FUNG</name>
<evidence type="ECO:0000313" key="2">
    <source>
        <dbReference type="Proteomes" id="UP001150581"/>
    </source>
</evidence>
<gene>
    <name evidence="1" type="primary">CCC2_1</name>
    <name evidence="1" type="ORF">LPJ66_010220</name>
</gene>
<evidence type="ECO:0000313" key="1">
    <source>
        <dbReference type="EMBL" id="KAJ1885229.1"/>
    </source>
</evidence>
<comment type="caution">
    <text evidence="1">The sequence shown here is derived from an EMBL/GenBank/DDBJ whole genome shotgun (WGS) entry which is preliminary data.</text>
</comment>
<proteinExistence type="predicted"/>
<organism evidence="1 2">
    <name type="scientific">Kickxella alabastrina</name>
    <dbReference type="NCBI Taxonomy" id="61397"/>
    <lineage>
        <taxon>Eukaryota</taxon>
        <taxon>Fungi</taxon>
        <taxon>Fungi incertae sedis</taxon>
        <taxon>Zoopagomycota</taxon>
        <taxon>Kickxellomycotina</taxon>
        <taxon>Kickxellomycetes</taxon>
        <taxon>Kickxellales</taxon>
        <taxon>Kickxellaceae</taxon>
        <taxon>Kickxella</taxon>
    </lineage>
</organism>
<dbReference type="Proteomes" id="UP001150581">
    <property type="component" value="Unassembled WGS sequence"/>
</dbReference>
<reference evidence="1" key="1">
    <citation type="submission" date="2022-07" db="EMBL/GenBank/DDBJ databases">
        <title>Phylogenomic reconstructions and comparative analyses of Kickxellomycotina fungi.</title>
        <authorList>
            <person name="Reynolds N.K."/>
            <person name="Stajich J.E."/>
            <person name="Barry K."/>
            <person name="Grigoriev I.V."/>
            <person name="Crous P."/>
            <person name="Smith M.E."/>
        </authorList>
    </citation>
    <scope>NUCLEOTIDE SEQUENCE</scope>
    <source>
        <strain evidence="1">Benny 63K</strain>
    </source>
</reference>
<protein>
    <submittedName>
        <fullName evidence="1">Cu(2+)-transporting P-type ATPase</fullName>
    </submittedName>
</protein>
<accession>A0ACC1I590</accession>
<dbReference type="EMBL" id="JANBPG010002597">
    <property type="protein sequence ID" value="KAJ1885229.1"/>
    <property type="molecule type" value="Genomic_DNA"/>
</dbReference>
<feature type="non-terminal residue" evidence="1">
    <location>
        <position position="395"/>
    </location>
</feature>
<keyword evidence="2" id="KW-1185">Reference proteome</keyword>